<evidence type="ECO:0000313" key="2">
    <source>
        <dbReference type="EMBL" id="MBB5373181.1"/>
    </source>
</evidence>
<name>A0A840VNN2_9PROT</name>
<dbReference type="AlphaFoldDB" id="A0A840VNN2"/>
<accession>A0A840VNN2</accession>
<keyword evidence="1" id="KW-0472">Membrane</keyword>
<feature type="transmembrane region" description="Helical" evidence="1">
    <location>
        <begin position="179"/>
        <end position="204"/>
    </location>
</feature>
<dbReference type="Pfam" id="PF09955">
    <property type="entry name" value="DUF2189"/>
    <property type="match status" value="1"/>
</dbReference>
<evidence type="ECO:0000313" key="3">
    <source>
        <dbReference type="Proteomes" id="UP000553706"/>
    </source>
</evidence>
<feature type="transmembrane region" description="Helical" evidence="1">
    <location>
        <begin position="52"/>
        <end position="72"/>
    </location>
</feature>
<proteinExistence type="predicted"/>
<keyword evidence="1" id="KW-0812">Transmembrane</keyword>
<keyword evidence="3" id="KW-1185">Reference proteome</keyword>
<feature type="transmembrane region" description="Helical" evidence="1">
    <location>
        <begin position="129"/>
        <end position="150"/>
    </location>
</feature>
<reference evidence="2 3" key="1">
    <citation type="submission" date="2020-08" db="EMBL/GenBank/DDBJ databases">
        <title>Genomic Encyclopedia of Type Strains, Phase IV (KMG-IV): sequencing the most valuable type-strain genomes for metagenomic binning, comparative biology and taxonomic classification.</title>
        <authorList>
            <person name="Goeker M."/>
        </authorList>
    </citation>
    <scope>NUCLEOTIDE SEQUENCE [LARGE SCALE GENOMIC DNA]</scope>
    <source>
        <strain evidence="2 3">DSM 27026</strain>
    </source>
</reference>
<dbReference type="InterPro" id="IPR018692">
    <property type="entry name" value="DUF2189"/>
</dbReference>
<dbReference type="Proteomes" id="UP000553706">
    <property type="component" value="Unassembled WGS sequence"/>
</dbReference>
<gene>
    <name evidence="2" type="ORF">HNP71_001440</name>
</gene>
<feature type="transmembrane region" description="Helical" evidence="1">
    <location>
        <begin position="225"/>
        <end position="252"/>
    </location>
</feature>
<comment type="caution">
    <text evidence="2">The sequence shown here is derived from an EMBL/GenBank/DDBJ whole genome shotgun (WGS) entry which is preliminary data.</text>
</comment>
<dbReference type="RefSeq" id="WP_183266201.1">
    <property type="nucleotide sequence ID" value="NZ_JACHFJ010000005.1"/>
</dbReference>
<feature type="transmembrane region" description="Helical" evidence="1">
    <location>
        <begin position="78"/>
        <end position="99"/>
    </location>
</feature>
<dbReference type="EMBL" id="JACHFJ010000005">
    <property type="protein sequence ID" value="MBB5373181.1"/>
    <property type="molecule type" value="Genomic_DNA"/>
</dbReference>
<protein>
    <submittedName>
        <fullName evidence="2">Putative membrane protein</fullName>
    </submittedName>
</protein>
<keyword evidence="1" id="KW-1133">Transmembrane helix</keyword>
<organism evidence="2 3">
    <name type="scientific">Acidocella aromatica</name>
    <dbReference type="NCBI Taxonomy" id="1303579"/>
    <lineage>
        <taxon>Bacteria</taxon>
        <taxon>Pseudomonadati</taxon>
        <taxon>Pseudomonadota</taxon>
        <taxon>Alphaproteobacteria</taxon>
        <taxon>Acetobacterales</taxon>
        <taxon>Acidocellaceae</taxon>
        <taxon>Acidocella</taxon>
    </lineage>
</organism>
<evidence type="ECO:0000256" key="1">
    <source>
        <dbReference type="SAM" id="Phobius"/>
    </source>
</evidence>
<sequence>MSAIPSAGHSTLLSTSGAVPRREFEIRQLHFKDLWEALRLGVEDWRACRTEVMVLAVLSPVAAIILGAVVAAPSLLPFLFPVCAGLALLGPMVTLWFAALSRERERSGFALAEAAAEPFASSRLNTIQALGLLSIVLFLAWLAVAGVVYAHTMGQSGPARGIEFFVRVFTTVAGWEMIVLGYLTGAVFALVTLCLGLVSFPLALDQDVTTWQAITVSARAFVRNPVVVLAWGFIVAAIMAAGTAMVLLGLAVSLPVLGHATWHIYRRLVA</sequence>